<organism evidence="2">
    <name type="scientific">Sigmofec virus UA08Rod_6143</name>
    <dbReference type="NCBI Taxonomy" id="2929223"/>
    <lineage>
        <taxon>Viruses</taxon>
        <taxon>Monodnaviria</taxon>
        <taxon>Sangervirae</taxon>
        <taxon>Phixviricota</taxon>
        <taxon>Malgrandaviricetes</taxon>
        <taxon>Petitvirales</taxon>
        <taxon>Microviridae</taxon>
    </lineage>
</organism>
<dbReference type="EMBL" id="OM869516">
    <property type="protein sequence ID" value="UPW40902.1"/>
    <property type="molecule type" value="Genomic_DNA"/>
</dbReference>
<accession>A0A976R784</accession>
<feature type="region of interest" description="Disordered" evidence="1">
    <location>
        <begin position="181"/>
        <end position="216"/>
    </location>
</feature>
<dbReference type="InterPro" id="IPR014131">
    <property type="entry name" value="Chlamydia_phage_Vp3"/>
</dbReference>
<reference evidence="2" key="1">
    <citation type="submission" date="2022-02" db="EMBL/GenBank/DDBJ databases">
        <title>Towards deciphering the DNA virus diversity associated with rodent species in the families Cricetidae and Heteromyidae.</title>
        <authorList>
            <person name="Lund M."/>
            <person name="Larsen B.B."/>
            <person name="Gryseels S."/>
            <person name="Kraberger S."/>
            <person name="Rowsey D.M."/>
            <person name="Steger L."/>
            <person name="Yule K.M."/>
            <person name="Upham N.S."/>
            <person name="Worobey M."/>
            <person name="Van Doorslaer K."/>
            <person name="Varsani A."/>
        </authorList>
    </citation>
    <scope>NUCLEOTIDE SEQUENCE</scope>
    <source>
        <strain evidence="2">UA08Rod_6143</strain>
    </source>
</reference>
<evidence type="ECO:0000313" key="2">
    <source>
        <dbReference type="EMBL" id="UPW40902.1"/>
    </source>
</evidence>
<name>A0A976R784_9VIRU</name>
<dbReference type="Pfam" id="PF09675">
    <property type="entry name" value="Chlamy_scaf"/>
    <property type="match status" value="1"/>
</dbReference>
<sequence>MFRTSAALGQLTNDDYYFKFVRPAPDLPVKKGPLDEEYAKAARGLKFVDKAKTQVFIDNPLCVHSEDAPQCDLKKILAGNPDVNGLSLLLDDSYKEDLRERLSISDFVPPGPDVDLLDYFNFMKESKNAFMQLPASFRKLYDNDVSVLCSKLADPTSELAVLQQLKEYVDIGDYLQNGETPVRQGAQANSSSQSNKDQSENSTTQKTNNNNEKTTA</sequence>
<feature type="compositionally biased region" description="Low complexity" evidence="1">
    <location>
        <begin position="187"/>
        <end position="216"/>
    </location>
</feature>
<protein>
    <submittedName>
        <fullName evidence="2">Internal scaffolding protein</fullName>
    </submittedName>
</protein>
<proteinExistence type="predicted"/>
<evidence type="ECO:0000256" key="1">
    <source>
        <dbReference type="SAM" id="MobiDB-lite"/>
    </source>
</evidence>